<proteinExistence type="predicted"/>
<evidence type="ECO:0000313" key="1">
    <source>
        <dbReference type="EMBL" id="QBZ70686.1"/>
    </source>
</evidence>
<sequence>MPIIMTYIGESEDFPKAKQRVELFNGRPVRLVVGQPFGNIARVIKGIQGTSAFTEGRNTKIRHGKAGAWPVPKSKGNRF</sequence>
<reference evidence="1 2" key="1">
    <citation type="submission" date="2019-03" db="EMBL/GenBank/DDBJ databases">
        <authorList>
            <person name="Kim S.G."/>
            <person name="Park S.C."/>
        </authorList>
    </citation>
    <scope>NUCLEOTIDE SEQUENCE [LARGE SCALE GENOMIC DNA]</scope>
</reference>
<organism evidence="1 2">
    <name type="scientific">Edwardsiella phage pEt-SU</name>
    <dbReference type="NCBI Taxonomy" id="2562142"/>
    <lineage>
        <taxon>Viruses</taxon>
        <taxon>Duplodnaviria</taxon>
        <taxon>Heunggongvirae</taxon>
        <taxon>Uroviricota</taxon>
        <taxon>Caudoviricetes</taxon>
        <taxon>Chimalliviridae</taxon>
        <taxon>Petsuvirus</taxon>
        <taxon>Petsuvirus pEtSU</taxon>
    </lineage>
</organism>
<accession>A0A4D6DXY0</accession>
<dbReference type="Proteomes" id="UP000297195">
    <property type="component" value="Segment"/>
</dbReference>
<name>A0A4D6DXY0_9CAUD</name>
<dbReference type="EMBL" id="MK689364">
    <property type="protein sequence ID" value="QBZ70686.1"/>
    <property type="molecule type" value="Genomic_DNA"/>
</dbReference>
<protein>
    <submittedName>
        <fullName evidence="1">Uncharacterized protein</fullName>
    </submittedName>
</protein>
<keyword evidence="2" id="KW-1185">Reference proteome</keyword>
<gene>
    <name evidence="1" type="ORF">pETSU_105</name>
</gene>
<evidence type="ECO:0000313" key="2">
    <source>
        <dbReference type="Proteomes" id="UP000297195"/>
    </source>
</evidence>